<keyword evidence="8 9" id="KW-0472">Membrane</keyword>
<evidence type="ECO:0000256" key="9">
    <source>
        <dbReference type="SAM" id="Phobius"/>
    </source>
</evidence>
<keyword evidence="5" id="KW-0831">Ubiquinone biosynthesis</keyword>
<comment type="pathway">
    <text evidence="1">Cofactor biosynthesis; ubiquinone biosynthesis [regulation].</text>
</comment>
<evidence type="ECO:0000256" key="5">
    <source>
        <dbReference type="ARBA" id="ARBA00022688"/>
    </source>
</evidence>
<dbReference type="InterPro" id="IPR010232">
    <property type="entry name" value="UbiB"/>
</dbReference>
<evidence type="ECO:0000259" key="10">
    <source>
        <dbReference type="Pfam" id="PF03109"/>
    </source>
</evidence>
<dbReference type="NCBIfam" id="TIGR01982">
    <property type="entry name" value="UbiB"/>
    <property type="match status" value="1"/>
</dbReference>
<dbReference type="PANTHER" id="PTHR10566:SF113">
    <property type="entry name" value="PROTEIN ACTIVITY OF BC1 COMPLEX KINASE 7, CHLOROPLASTIC"/>
    <property type="match status" value="1"/>
</dbReference>
<comment type="similarity">
    <text evidence="2">Belongs to the protein kinase superfamily. ADCK protein kinase family.</text>
</comment>
<sequence length="523" mass="57230">MFATIAHLARLTRAAVTLARHDAILPAEYQEKLPAAARILSRGLRLIARRDRADNPGERLARALESLGPSYVKFGQVLATRGDVVGERFARGLSRLQDRMPPFDHAKAVKTVETELGRPLDALFAEFGPAIAAASIAQVHKAVTTDGDTVAVKVLRPGIEQRLAHDIAAMRLGAKLVESLFPASRRLEPVKFVETVARATEMEMDLRLEGASASELAEAAAPADDFFIPDVHWDRSAKRVLTTSWVDAIPLTDIDAIAAAGIDRPKLATSLTRAFLTCAMDRGVFHADMHAGNLFADTDGHLWAVDFGIVGRIGRAERRFLALILHGFLTRDYKRAAEAHFAAGYVPARHSVDDFAAALRAVGEPIFGKRADEVPMSRVLLQLFEITDLFDMRLRPELVLLQKTMVQAEGVARALDPRHNMWAAAAPVVETWMKRELGPEGMIQDTLEELRDLHAAVRKLPQALDDWAEAGARLRAGEVSLAPETLDRIDARRREGRVWRWLGVVLAAAAAGAAAAWVVTSAL</sequence>
<dbReference type="PANTHER" id="PTHR10566">
    <property type="entry name" value="CHAPERONE-ACTIVITY OF BC1 COMPLEX CABC1 -RELATED"/>
    <property type="match status" value="1"/>
</dbReference>
<keyword evidence="4" id="KW-0997">Cell inner membrane</keyword>
<reference evidence="12" key="1">
    <citation type="journal article" date="2019" name="Int. J. Syst. Evol. Microbiol.">
        <title>The Global Catalogue of Microorganisms (GCM) 10K type strain sequencing project: providing services to taxonomists for standard genome sequencing and annotation.</title>
        <authorList>
            <consortium name="The Broad Institute Genomics Platform"/>
            <consortium name="The Broad Institute Genome Sequencing Center for Infectious Disease"/>
            <person name="Wu L."/>
            <person name="Ma J."/>
        </authorList>
    </citation>
    <scope>NUCLEOTIDE SEQUENCE [LARGE SCALE GENOMIC DNA]</scope>
    <source>
        <strain evidence="12">KCTC 52487</strain>
    </source>
</reference>
<comment type="caution">
    <text evidence="11">The sequence shown here is derived from an EMBL/GenBank/DDBJ whole genome shotgun (WGS) entry which is preliminary data.</text>
</comment>
<protein>
    <submittedName>
        <fullName evidence="11">2-polyprenylphenol 6-hydroxylase</fullName>
    </submittedName>
</protein>
<gene>
    <name evidence="11" type="primary">ubiB</name>
    <name evidence="11" type="ORF">ACFOOR_07285</name>
</gene>
<name>A0ABV6ZWQ1_9PROT</name>
<dbReference type="Proteomes" id="UP001595379">
    <property type="component" value="Unassembled WGS sequence"/>
</dbReference>
<keyword evidence="12" id="KW-1185">Reference proteome</keyword>
<keyword evidence="6 9" id="KW-0812">Transmembrane</keyword>
<dbReference type="SUPFAM" id="SSF56112">
    <property type="entry name" value="Protein kinase-like (PK-like)"/>
    <property type="match status" value="1"/>
</dbReference>
<evidence type="ECO:0000256" key="2">
    <source>
        <dbReference type="ARBA" id="ARBA00009670"/>
    </source>
</evidence>
<dbReference type="RefSeq" id="WP_343164905.1">
    <property type="nucleotide sequence ID" value="NZ_JBHRSV010000012.1"/>
</dbReference>
<dbReference type="InterPro" id="IPR004147">
    <property type="entry name" value="ABC1_dom"/>
</dbReference>
<evidence type="ECO:0000256" key="1">
    <source>
        <dbReference type="ARBA" id="ARBA00005020"/>
    </source>
</evidence>
<evidence type="ECO:0000313" key="11">
    <source>
        <dbReference type="EMBL" id="MFC2925906.1"/>
    </source>
</evidence>
<evidence type="ECO:0000256" key="4">
    <source>
        <dbReference type="ARBA" id="ARBA00022519"/>
    </source>
</evidence>
<evidence type="ECO:0000256" key="8">
    <source>
        <dbReference type="ARBA" id="ARBA00023136"/>
    </source>
</evidence>
<dbReference type="Pfam" id="PF03109">
    <property type="entry name" value="ABC1"/>
    <property type="match status" value="1"/>
</dbReference>
<evidence type="ECO:0000256" key="6">
    <source>
        <dbReference type="ARBA" id="ARBA00022692"/>
    </source>
</evidence>
<organism evidence="11 12">
    <name type="scientific">Hyphobacterium vulgare</name>
    <dbReference type="NCBI Taxonomy" id="1736751"/>
    <lineage>
        <taxon>Bacteria</taxon>
        <taxon>Pseudomonadati</taxon>
        <taxon>Pseudomonadota</taxon>
        <taxon>Alphaproteobacteria</taxon>
        <taxon>Maricaulales</taxon>
        <taxon>Maricaulaceae</taxon>
        <taxon>Hyphobacterium</taxon>
    </lineage>
</organism>
<proteinExistence type="inferred from homology"/>
<keyword evidence="7 9" id="KW-1133">Transmembrane helix</keyword>
<dbReference type="InterPro" id="IPR050154">
    <property type="entry name" value="UbiB_kinase"/>
</dbReference>
<evidence type="ECO:0000256" key="3">
    <source>
        <dbReference type="ARBA" id="ARBA00022475"/>
    </source>
</evidence>
<feature type="transmembrane region" description="Helical" evidence="9">
    <location>
        <begin position="498"/>
        <end position="519"/>
    </location>
</feature>
<evidence type="ECO:0000313" key="12">
    <source>
        <dbReference type="Proteomes" id="UP001595379"/>
    </source>
</evidence>
<dbReference type="EMBL" id="JBHRSV010000012">
    <property type="protein sequence ID" value="MFC2925906.1"/>
    <property type="molecule type" value="Genomic_DNA"/>
</dbReference>
<dbReference type="InterPro" id="IPR011009">
    <property type="entry name" value="Kinase-like_dom_sf"/>
</dbReference>
<keyword evidence="3" id="KW-1003">Cell membrane</keyword>
<accession>A0ABV6ZWQ1</accession>
<evidence type="ECO:0000256" key="7">
    <source>
        <dbReference type="ARBA" id="ARBA00022989"/>
    </source>
</evidence>
<feature type="domain" description="ABC1 atypical kinase-like" evidence="10">
    <location>
        <begin position="95"/>
        <end position="339"/>
    </location>
</feature>